<name>A0A183U017_TOXCA</name>
<proteinExistence type="predicted"/>
<accession>A0A183U017</accession>
<evidence type="ECO:0000256" key="1">
    <source>
        <dbReference type="SAM" id="MobiDB-lite"/>
    </source>
</evidence>
<protein>
    <submittedName>
        <fullName evidence="4">ETS domain-containing protein</fullName>
    </submittedName>
</protein>
<dbReference type="AlphaFoldDB" id="A0A183U017"/>
<reference evidence="2 3" key="2">
    <citation type="submission" date="2018-11" db="EMBL/GenBank/DDBJ databases">
        <authorList>
            <consortium name="Pathogen Informatics"/>
        </authorList>
    </citation>
    <scope>NUCLEOTIDE SEQUENCE [LARGE SCALE GENOMIC DNA]</scope>
</reference>
<reference evidence="4" key="1">
    <citation type="submission" date="2016-06" db="UniProtKB">
        <authorList>
            <consortium name="WormBaseParasite"/>
        </authorList>
    </citation>
    <scope>IDENTIFICATION</scope>
</reference>
<dbReference type="EMBL" id="UYWY01001557">
    <property type="protein sequence ID" value="VDM26916.1"/>
    <property type="molecule type" value="Genomic_DNA"/>
</dbReference>
<dbReference type="SUPFAM" id="SSF46785">
    <property type="entry name" value="Winged helix' DNA-binding domain"/>
    <property type="match status" value="1"/>
</dbReference>
<feature type="region of interest" description="Disordered" evidence="1">
    <location>
        <begin position="28"/>
        <end position="49"/>
    </location>
</feature>
<evidence type="ECO:0000313" key="3">
    <source>
        <dbReference type="Proteomes" id="UP000050794"/>
    </source>
</evidence>
<feature type="region of interest" description="Disordered" evidence="1">
    <location>
        <begin position="393"/>
        <end position="444"/>
    </location>
</feature>
<sequence>MSETEQISAERESELDLSRILAELSPMPQVAEDAQTRRPEQLPSIAPQEIRHDQEFPMLRREPSNEERITFLRGCSPATLWHFLLDCLSRPAHFNNVCAWTKNAWQFCITHTKRFTEKWDEYNHNKQAVSYGLVDLRILCESVRALKSFENTQFCGLTLLGRETSRRNTFRFLPSHDSPHIPCVQYEFQASPSTVECVVRQQTPFTKANTLLTPAHSRHNEAIGTNYSPNFEFRARSRVSAKRPMEMCSIEMPLARPIKNYRSDERQLSFLPQPPGMVSSTPVRDRTVPMMGFGRELTNTNPWSYQYMSFSQTAFPSGKNSQNHWANQSPSTYQPNVPLWGYSGSPLPYQVSDSNIQGRTYGAFRNRTPIEFSTPAQPTTYTNENQSNYSFMNNSNDSAFYDDTQSPHSLFEPTHYTSFADGGSAQQEGVQGKNSYSGSGTHHP</sequence>
<dbReference type="InterPro" id="IPR036390">
    <property type="entry name" value="WH_DNA-bd_sf"/>
</dbReference>
<dbReference type="Proteomes" id="UP000050794">
    <property type="component" value="Unassembled WGS sequence"/>
</dbReference>
<evidence type="ECO:0000313" key="2">
    <source>
        <dbReference type="EMBL" id="VDM26916.1"/>
    </source>
</evidence>
<evidence type="ECO:0000313" key="4">
    <source>
        <dbReference type="WBParaSite" id="TCNE_0000183701-mRNA-1"/>
    </source>
</evidence>
<dbReference type="WBParaSite" id="TCNE_0000183701-mRNA-1">
    <property type="protein sequence ID" value="TCNE_0000183701-mRNA-1"/>
    <property type="gene ID" value="TCNE_0000183701"/>
</dbReference>
<dbReference type="Gene3D" id="1.10.10.10">
    <property type="entry name" value="Winged helix-like DNA-binding domain superfamily/Winged helix DNA-binding domain"/>
    <property type="match status" value="1"/>
</dbReference>
<dbReference type="InterPro" id="IPR036388">
    <property type="entry name" value="WH-like_DNA-bd_sf"/>
</dbReference>
<gene>
    <name evidence="2" type="ORF">TCNE_LOCUS1837</name>
</gene>
<feature type="compositionally biased region" description="Polar residues" evidence="1">
    <location>
        <begin position="424"/>
        <end position="444"/>
    </location>
</feature>
<organism evidence="3 4">
    <name type="scientific">Toxocara canis</name>
    <name type="common">Canine roundworm</name>
    <dbReference type="NCBI Taxonomy" id="6265"/>
    <lineage>
        <taxon>Eukaryota</taxon>
        <taxon>Metazoa</taxon>
        <taxon>Ecdysozoa</taxon>
        <taxon>Nematoda</taxon>
        <taxon>Chromadorea</taxon>
        <taxon>Rhabditida</taxon>
        <taxon>Spirurina</taxon>
        <taxon>Ascaridomorpha</taxon>
        <taxon>Ascaridoidea</taxon>
        <taxon>Toxocaridae</taxon>
        <taxon>Toxocara</taxon>
    </lineage>
</organism>
<keyword evidence="3" id="KW-1185">Reference proteome</keyword>
<feature type="compositionally biased region" description="Polar residues" evidence="1">
    <location>
        <begin position="393"/>
        <end position="408"/>
    </location>
</feature>